<dbReference type="OMA" id="CIRKSWM"/>
<dbReference type="STRING" id="283909.R7VH53"/>
<sequence>MPTVCPSTHFSCSDGLCLLEQHVCDGESDCPLGDDEQDCRDCHVKPVFEEWLEFCHCPERNASLQFRCAMSGRCISLSKVCDCYDDCGDGSDEM</sequence>
<comment type="caution">
    <text evidence="8">Lacks conserved residue(s) required for the propagation of feature annotation.</text>
</comment>
<evidence type="ECO:0000256" key="5">
    <source>
        <dbReference type="ARBA" id="ARBA00022989"/>
    </source>
</evidence>
<dbReference type="GO" id="GO:0016192">
    <property type="term" value="P:vesicle-mediated transport"/>
    <property type="evidence" value="ECO:0007669"/>
    <property type="project" value="UniProtKB-ARBA"/>
</dbReference>
<keyword evidence="3" id="KW-0812">Transmembrane</keyword>
<dbReference type="InterPro" id="IPR002172">
    <property type="entry name" value="LDrepeatLR_classA_rpt"/>
</dbReference>
<reference evidence="11" key="1">
    <citation type="submission" date="2012-12" db="EMBL/GenBank/DDBJ databases">
        <authorList>
            <person name="Hellsten U."/>
            <person name="Grimwood J."/>
            <person name="Chapman J.A."/>
            <person name="Shapiro H."/>
            <person name="Aerts A."/>
            <person name="Otillar R.P."/>
            <person name="Terry A.Y."/>
            <person name="Boore J.L."/>
            <person name="Simakov O."/>
            <person name="Marletaz F."/>
            <person name="Cho S.-J."/>
            <person name="Edsinger-Gonzales E."/>
            <person name="Havlak P."/>
            <person name="Kuo D.-H."/>
            <person name="Larsson T."/>
            <person name="Lv J."/>
            <person name="Arendt D."/>
            <person name="Savage R."/>
            <person name="Osoegawa K."/>
            <person name="de Jong P."/>
            <person name="Lindberg D.R."/>
            <person name="Seaver E.C."/>
            <person name="Weisblat D.A."/>
            <person name="Putnam N.H."/>
            <person name="Grigoriev I.V."/>
            <person name="Rokhsar D.S."/>
        </authorList>
    </citation>
    <scope>NUCLEOTIDE SEQUENCE</scope>
    <source>
        <strain evidence="11">I ESC-2004</strain>
    </source>
</reference>
<dbReference type="CDD" id="cd00112">
    <property type="entry name" value="LDLa"/>
    <property type="match status" value="2"/>
</dbReference>
<accession>R7VH53</accession>
<name>R7VH53_CAPTE</name>
<dbReference type="PRINTS" id="PR00261">
    <property type="entry name" value="LDLRECEPTOR"/>
</dbReference>
<reference evidence="10" key="3">
    <citation type="submission" date="2015-06" db="UniProtKB">
        <authorList>
            <consortium name="EnsemblMetazoa"/>
        </authorList>
    </citation>
    <scope>IDENTIFICATION</scope>
</reference>
<evidence type="ECO:0000256" key="8">
    <source>
        <dbReference type="PROSITE-ProRule" id="PRU00124"/>
    </source>
</evidence>
<dbReference type="InterPro" id="IPR036055">
    <property type="entry name" value="LDL_receptor-like_sf"/>
</dbReference>
<dbReference type="PROSITE" id="PS50068">
    <property type="entry name" value="LDLRA_2"/>
    <property type="match status" value="2"/>
</dbReference>
<feature type="disulfide bond" evidence="8">
    <location>
        <begin position="24"/>
        <end position="39"/>
    </location>
</feature>
<keyword evidence="6" id="KW-0472">Membrane</keyword>
<evidence type="ECO:0000313" key="11">
    <source>
        <dbReference type="Proteomes" id="UP000014760"/>
    </source>
</evidence>
<dbReference type="OrthoDB" id="2019384at2759"/>
<evidence type="ECO:0000256" key="2">
    <source>
        <dbReference type="ARBA" id="ARBA00004308"/>
    </source>
</evidence>
<dbReference type="Proteomes" id="UP000014760">
    <property type="component" value="Unassembled WGS sequence"/>
</dbReference>
<dbReference type="PANTHER" id="PTHR24270">
    <property type="entry name" value="LOW-DENSITY LIPOPROTEIN RECEPTOR-RELATED"/>
    <property type="match status" value="1"/>
</dbReference>
<dbReference type="AlphaFoldDB" id="R7VH53"/>
<dbReference type="PANTHER" id="PTHR24270:SF62">
    <property type="entry name" value="LOW-DENSITY LIPOPROTEIN RECEPTOR-RELATED PROTEIN 2"/>
    <property type="match status" value="1"/>
</dbReference>
<evidence type="ECO:0000256" key="3">
    <source>
        <dbReference type="ARBA" id="ARBA00022692"/>
    </source>
</evidence>
<dbReference type="InterPro" id="IPR050685">
    <property type="entry name" value="LDLR"/>
</dbReference>
<evidence type="ECO:0000256" key="1">
    <source>
        <dbReference type="ARBA" id="ARBA00004167"/>
    </source>
</evidence>
<protein>
    <submittedName>
        <fullName evidence="9 10">Uncharacterized protein</fullName>
    </submittedName>
</protein>
<dbReference type="Pfam" id="PF00057">
    <property type="entry name" value="Ldl_recept_a"/>
    <property type="match status" value="2"/>
</dbReference>
<evidence type="ECO:0000313" key="9">
    <source>
        <dbReference type="EMBL" id="ELU15025.1"/>
    </source>
</evidence>
<dbReference type="GO" id="GO:0005886">
    <property type="term" value="C:plasma membrane"/>
    <property type="evidence" value="ECO:0007669"/>
    <property type="project" value="TreeGrafter"/>
</dbReference>
<dbReference type="GO" id="GO:0012505">
    <property type="term" value="C:endomembrane system"/>
    <property type="evidence" value="ECO:0007669"/>
    <property type="project" value="UniProtKB-SubCell"/>
</dbReference>
<keyword evidence="4" id="KW-0677">Repeat</keyword>
<dbReference type="HOGENOM" id="CLU_085098_3_0_1"/>
<evidence type="ECO:0000256" key="7">
    <source>
        <dbReference type="ARBA" id="ARBA00023157"/>
    </source>
</evidence>
<comment type="subcellular location">
    <subcellularLocation>
        <location evidence="2">Endomembrane system</location>
    </subcellularLocation>
    <subcellularLocation>
        <location evidence="1">Membrane</location>
        <topology evidence="1">Single-pass membrane protein</topology>
    </subcellularLocation>
</comment>
<dbReference type="InterPro" id="IPR023415">
    <property type="entry name" value="LDLR_class-A_CS"/>
</dbReference>
<dbReference type="SUPFAM" id="SSF57424">
    <property type="entry name" value="LDL receptor-like module"/>
    <property type="match status" value="2"/>
</dbReference>
<proteinExistence type="predicted"/>
<evidence type="ECO:0000256" key="4">
    <source>
        <dbReference type="ARBA" id="ARBA00022737"/>
    </source>
</evidence>
<gene>
    <name evidence="9" type="ORF">CAPTEDRAFT_111546</name>
</gene>
<evidence type="ECO:0000256" key="6">
    <source>
        <dbReference type="ARBA" id="ARBA00023136"/>
    </source>
</evidence>
<feature type="disulfide bond" evidence="8">
    <location>
        <begin position="12"/>
        <end position="30"/>
    </location>
</feature>
<dbReference type="EnsemblMetazoa" id="CapteT111546">
    <property type="protein sequence ID" value="CapteP111546"/>
    <property type="gene ID" value="CapteG111546"/>
</dbReference>
<feature type="disulfide bond" evidence="8">
    <location>
        <begin position="5"/>
        <end position="17"/>
    </location>
</feature>
<evidence type="ECO:0000313" key="10">
    <source>
        <dbReference type="EnsemblMetazoa" id="CapteP111546"/>
    </source>
</evidence>
<dbReference type="SMART" id="SM00192">
    <property type="entry name" value="LDLa"/>
    <property type="match status" value="2"/>
</dbReference>
<dbReference type="Gene3D" id="4.10.400.10">
    <property type="entry name" value="Low-density Lipoprotein Receptor"/>
    <property type="match status" value="2"/>
</dbReference>
<dbReference type="EMBL" id="KB294083">
    <property type="protein sequence ID" value="ELU15025.1"/>
    <property type="molecule type" value="Genomic_DNA"/>
</dbReference>
<keyword evidence="7 8" id="KW-1015">Disulfide bond</keyword>
<reference evidence="9 11" key="2">
    <citation type="journal article" date="2013" name="Nature">
        <title>Insights into bilaterian evolution from three spiralian genomes.</title>
        <authorList>
            <person name="Simakov O."/>
            <person name="Marletaz F."/>
            <person name="Cho S.J."/>
            <person name="Edsinger-Gonzales E."/>
            <person name="Havlak P."/>
            <person name="Hellsten U."/>
            <person name="Kuo D.H."/>
            <person name="Larsson T."/>
            <person name="Lv J."/>
            <person name="Arendt D."/>
            <person name="Savage R."/>
            <person name="Osoegawa K."/>
            <person name="de Jong P."/>
            <person name="Grimwood J."/>
            <person name="Chapman J.A."/>
            <person name="Shapiro H."/>
            <person name="Aerts A."/>
            <person name="Otillar R.P."/>
            <person name="Terry A.Y."/>
            <person name="Boore J.L."/>
            <person name="Grigoriev I.V."/>
            <person name="Lindberg D.R."/>
            <person name="Seaver E.C."/>
            <person name="Weisblat D.A."/>
            <person name="Putnam N.H."/>
            <person name="Rokhsar D.S."/>
        </authorList>
    </citation>
    <scope>NUCLEOTIDE SEQUENCE</scope>
    <source>
        <strain evidence="9 11">I ESC-2004</strain>
    </source>
</reference>
<feature type="non-terminal residue" evidence="9">
    <location>
        <position position="94"/>
    </location>
</feature>
<dbReference type="PROSITE" id="PS01209">
    <property type="entry name" value="LDLRA_1"/>
    <property type="match status" value="1"/>
</dbReference>
<keyword evidence="11" id="KW-1185">Reference proteome</keyword>
<dbReference type="EMBL" id="AMQN01018229">
    <property type="status" value="NOT_ANNOTATED_CDS"/>
    <property type="molecule type" value="Genomic_DNA"/>
</dbReference>
<organism evidence="9">
    <name type="scientific">Capitella teleta</name>
    <name type="common">Polychaete worm</name>
    <dbReference type="NCBI Taxonomy" id="283909"/>
    <lineage>
        <taxon>Eukaryota</taxon>
        <taxon>Metazoa</taxon>
        <taxon>Spiralia</taxon>
        <taxon>Lophotrochozoa</taxon>
        <taxon>Annelida</taxon>
        <taxon>Polychaeta</taxon>
        <taxon>Sedentaria</taxon>
        <taxon>Scolecida</taxon>
        <taxon>Capitellidae</taxon>
        <taxon>Capitella</taxon>
    </lineage>
</organism>
<keyword evidence="5" id="KW-1133">Transmembrane helix</keyword>